<feature type="compositionally biased region" description="Pro residues" evidence="1">
    <location>
        <begin position="316"/>
        <end position="327"/>
    </location>
</feature>
<dbReference type="EMBL" id="QCYY01002814">
    <property type="protein sequence ID" value="ROT67396.1"/>
    <property type="molecule type" value="Genomic_DNA"/>
</dbReference>
<accession>A0A423ST72</accession>
<organism evidence="2 3">
    <name type="scientific">Penaeus vannamei</name>
    <name type="common">Whiteleg shrimp</name>
    <name type="synonym">Litopenaeus vannamei</name>
    <dbReference type="NCBI Taxonomy" id="6689"/>
    <lineage>
        <taxon>Eukaryota</taxon>
        <taxon>Metazoa</taxon>
        <taxon>Ecdysozoa</taxon>
        <taxon>Arthropoda</taxon>
        <taxon>Crustacea</taxon>
        <taxon>Multicrustacea</taxon>
        <taxon>Malacostraca</taxon>
        <taxon>Eumalacostraca</taxon>
        <taxon>Eucarida</taxon>
        <taxon>Decapoda</taxon>
        <taxon>Dendrobranchiata</taxon>
        <taxon>Penaeoidea</taxon>
        <taxon>Penaeidae</taxon>
        <taxon>Penaeus</taxon>
    </lineage>
</organism>
<feature type="compositionally biased region" description="Pro residues" evidence="1">
    <location>
        <begin position="270"/>
        <end position="294"/>
    </location>
</feature>
<name>A0A423ST72_PENVA</name>
<dbReference type="STRING" id="6689.A0A423ST72"/>
<feature type="region of interest" description="Disordered" evidence="1">
    <location>
        <begin position="459"/>
        <end position="486"/>
    </location>
</feature>
<dbReference type="AlphaFoldDB" id="A0A423ST72"/>
<proteinExistence type="predicted"/>
<protein>
    <submittedName>
        <fullName evidence="2">Uncharacterized protein</fullName>
    </submittedName>
</protein>
<feature type="compositionally biased region" description="Pro residues" evidence="1">
    <location>
        <begin position="358"/>
        <end position="370"/>
    </location>
</feature>
<keyword evidence="3" id="KW-1185">Reference proteome</keyword>
<evidence type="ECO:0000313" key="3">
    <source>
        <dbReference type="Proteomes" id="UP000283509"/>
    </source>
</evidence>
<comment type="caution">
    <text evidence="2">The sequence shown here is derived from an EMBL/GenBank/DDBJ whole genome shotgun (WGS) entry which is preliminary data.</text>
</comment>
<dbReference type="Proteomes" id="UP000283509">
    <property type="component" value="Unassembled WGS sequence"/>
</dbReference>
<gene>
    <name evidence="2" type="ORF">C7M84_014527</name>
</gene>
<sequence length="486" mass="53697">MGTSNFYSPQPHNPSRKQIFPRSPFLLLSLPFPLDIFLSLCLSPLPSPFLDPQSLMPVAPSPPPHPPFLPLRVIFPTPLPFYFPSPTLYSAPLISNLFPRSLSFHPFPSSPFYYNSPLWQFLFSPLTQNYSFTPPPTPSPSISPPQHSFSSPTLSLFPYPALLVELHLCCPPFVHPFPSPPFLSPPLVLSLLIADPNPYLPSPSSPPLPLSFPCSCLFFYPLTFLSNKFPSLTSPYSPLPSTSPFSLFTPPPFPFFLPLLALPAHNPTLTPRPIPTPTPPPPLPTPPTPLPTIPSPFLSSPTVLAPQPQTNSTTYPHPPTSTPPLPHAPSSHPHHPYHPPPPPPSHPRPILTPHHPYHPPPTPHPTPIPREPQRCVSGDRTPTLILIVPNLHNSAQIGAATLNAYWKDASDLRDTSILGIANGRSLRVPHKNTKQNRSLTRNSPQHRLVRHATQRIRPQAEATRRKYEAEPTATRPIGVISHRART</sequence>
<feature type="compositionally biased region" description="Pro residues" evidence="1">
    <location>
        <begin position="338"/>
        <end position="347"/>
    </location>
</feature>
<reference evidence="2 3" key="2">
    <citation type="submission" date="2019-01" db="EMBL/GenBank/DDBJ databases">
        <title>The decoding of complex shrimp genome reveals the adaptation for benthos swimmer, frequently molting mechanism and breeding impact on genome.</title>
        <authorList>
            <person name="Sun Y."/>
            <person name="Gao Y."/>
            <person name="Yu Y."/>
        </authorList>
    </citation>
    <scope>NUCLEOTIDE SEQUENCE [LARGE SCALE GENOMIC DNA]</scope>
    <source>
        <tissue evidence="2">Muscle</tissue>
    </source>
</reference>
<reference evidence="2 3" key="1">
    <citation type="submission" date="2018-04" db="EMBL/GenBank/DDBJ databases">
        <authorList>
            <person name="Zhang X."/>
            <person name="Yuan J."/>
            <person name="Li F."/>
            <person name="Xiang J."/>
        </authorList>
    </citation>
    <scope>NUCLEOTIDE SEQUENCE [LARGE SCALE GENOMIC DNA]</scope>
    <source>
        <tissue evidence="2">Muscle</tissue>
    </source>
</reference>
<evidence type="ECO:0000256" key="1">
    <source>
        <dbReference type="SAM" id="MobiDB-lite"/>
    </source>
</evidence>
<evidence type="ECO:0000313" key="2">
    <source>
        <dbReference type="EMBL" id="ROT67396.1"/>
    </source>
</evidence>
<feature type="region of interest" description="Disordered" evidence="1">
    <location>
        <begin position="268"/>
        <end position="377"/>
    </location>
</feature>